<name>A0A068X0T2_ECHGR</name>
<sequence>MTSLPLFDSLFHFDGGLSCDAGMYAFAVLRSSVPSDSLSLSSSSEMLKVVPLFVFLLHLSLCGECFWYEHKQSVHSPSPTFPRSILPCPPLDVRYIVFECYHVHSPWPGVANTLDGGVGGRVLPALTALRRRPQCCQAF</sequence>
<reference evidence="1" key="2">
    <citation type="submission" date="2014-06" db="EMBL/GenBank/DDBJ databases">
        <authorList>
            <person name="Aslett M."/>
        </authorList>
    </citation>
    <scope>NUCLEOTIDE SEQUENCE</scope>
</reference>
<protein>
    <submittedName>
        <fullName evidence="3">Secreted protein</fullName>
    </submittedName>
</protein>
<proteinExistence type="predicted"/>
<reference evidence="3" key="3">
    <citation type="submission" date="2020-10" db="UniProtKB">
        <authorList>
            <consortium name="WormBaseParasite"/>
        </authorList>
    </citation>
    <scope>IDENTIFICATION</scope>
</reference>
<reference evidence="1 2" key="1">
    <citation type="journal article" date="2013" name="Nature">
        <title>The genomes of four tapeworm species reveal adaptations to parasitism.</title>
        <authorList>
            <person name="Tsai I.J."/>
            <person name="Zarowiecki M."/>
            <person name="Holroyd N."/>
            <person name="Garciarrubio A."/>
            <person name="Sanchez-Flores A."/>
            <person name="Brooks K.L."/>
            <person name="Tracey A."/>
            <person name="Bobes R.J."/>
            <person name="Fragoso G."/>
            <person name="Sciutto E."/>
            <person name="Aslett M."/>
            <person name="Beasley H."/>
            <person name="Bennett H.M."/>
            <person name="Cai J."/>
            <person name="Camicia F."/>
            <person name="Clark R."/>
            <person name="Cucher M."/>
            <person name="De Silva N."/>
            <person name="Day T.A."/>
            <person name="Deplazes P."/>
            <person name="Estrada K."/>
            <person name="Fernandez C."/>
            <person name="Holland P.W."/>
            <person name="Hou J."/>
            <person name="Hu S."/>
            <person name="Huckvale T."/>
            <person name="Hung S.S."/>
            <person name="Kamenetzky L."/>
            <person name="Keane J.A."/>
            <person name="Kiss F."/>
            <person name="Koziol U."/>
            <person name="Lambert O."/>
            <person name="Liu K."/>
            <person name="Luo X."/>
            <person name="Luo Y."/>
            <person name="Macchiaroli N."/>
            <person name="Nichol S."/>
            <person name="Paps J."/>
            <person name="Parkinson J."/>
            <person name="Pouchkina-Stantcheva N."/>
            <person name="Riddiford N."/>
            <person name="Rosenzvit M."/>
            <person name="Salinas G."/>
            <person name="Wasmuth J.D."/>
            <person name="Zamanian M."/>
            <person name="Zheng Y."/>
            <person name="Cai X."/>
            <person name="Soberon X."/>
            <person name="Olson P.D."/>
            <person name="Laclette J.P."/>
            <person name="Brehm K."/>
            <person name="Berriman M."/>
            <person name="Garciarrubio A."/>
            <person name="Bobes R.J."/>
            <person name="Fragoso G."/>
            <person name="Sanchez-Flores A."/>
            <person name="Estrada K."/>
            <person name="Cevallos M.A."/>
            <person name="Morett E."/>
            <person name="Gonzalez V."/>
            <person name="Portillo T."/>
            <person name="Ochoa-Leyva A."/>
            <person name="Jose M.V."/>
            <person name="Sciutto E."/>
            <person name="Landa A."/>
            <person name="Jimenez L."/>
            <person name="Valdes V."/>
            <person name="Carrero J.C."/>
            <person name="Larralde C."/>
            <person name="Morales-Montor J."/>
            <person name="Limon-Lason J."/>
            <person name="Soberon X."/>
            <person name="Laclette J.P."/>
        </authorList>
    </citation>
    <scope>NUCLEOTIDE SEQUENCE [LARGE SCALE GENOMIC DNA]</scope>
</reference>
<gene>
    <name evidence="1" type="ORF">EgrG_002042000</name>
</gene>
<accession>A0A068X0T2</accession>
<dbReference type="EMBL" id="LK028591">
    <property type="protein sequence ID" value="CDS23534.1"/>
    <property type="molecule type" value="Genomic_DNA"/>
</dbReference>
<dbReference type="WBParaSite" id="EgrG_002042000">
    <property type="protein sequence ID" value="EgrG_002042000"/>
    <property type="gene ID" value="EgrG_002042000"/>
</dbReference>
<evidence type="ECO:0000313" key="3">
    <source>
        <dbReference type="WBParaSite" id="EgrG_002042000"/>
    </source>
</evidence>
<dbReference type="AlphaFoldDB" id="A0A068X0T2"/>
<evidence type="ECO:0000313" key="1">
    <source>
        <dbReference type="EMBL" id="CDS23534.1"/>
    </source>
</evidence>
<evidence type="ECO:0000313" key="2">
    <source>
        <dbReference type="Proteomes" id="UP000492820"/>
    </source>
</evidence>
<dbReference type="Proteomes" id="UP000492820">
    <property type="component" value="Unassembled WGS sequence"/>
</dbReference>
<organism evidence="1">
    <name type="scientific">Echinococcus granulosus</name>
    <name type="common">Hydatid tapeworm</name>
    <dbReference type="NCBI Taxonomy" id="6210"/>
    <lineage>
        <taxon>Eukaryota</taxon>
        <taxon>Metazoa</taxon>
        <taxon>Spiralia</taxon>
        <taxon>Lophotrochozoa</taxon>
        <taxon>Platyhelminthes</taxon>
        <taxon>Cestoda</taxon>
        <taxon>Eucestoda</taxon>
        <taxon>Cyclophyllidea</taxon>
        <taxon>Taeniidae</taxon>
        <taxon>Echinococcus</taxon>
        <taxon>Echinococcus granulosus group</taxon>
    </lineage>
</organism>